<dbReference type="Proteomes" id="UP001228049">
    <property type="component" value="Unassembled WGS sequence"/>
</dbReference>
<dbReference type="AlphaFoldDB" id="A0AAD9BPU5"/>
<keyword evidence="2" id="KW-0804">Transcription</keyword>
<proteinExistence type="predicted"/>
<organism evidence="2 3">
    <name type="scientific">Dissostichus eleginoides</name>
    <name type="common">Patagonian toothfish</name>
    <name type="synonym">Dissostichus amissus</name>
    <dbReference type="NCBI Taxonomy" id="100907"/>
    <lineage>
        <taxon>Eukaryota</taxon>
        <taxon>Metazoa</taxon>
        <taxon>Chordata</taxon>
        <taxon>Craniata</taxon>
        <taxon>Vertebrata</taxon>
        <taxon>Euteleostomi</taxon>
        <taxon>Actinopterygii</taxon>
        <taxon>Neopterygii</taxon>
        <taxon>Teleostei</taxon>
        <taxon>Neoteleostei</taxon>
        <taxon>Acanthomorphata</taxon>
        <taxon>Eupercaria</taxon>
        <taxon>Perciformes</taxon>
        <taxon>Notothenioidei</taxon>
        <taxon>Nototheniidae</taxon>
        <taxon>Dissostichus</taxon>
    </lineage>
</organism>
<dbReference type="GO" id="GO:0000428">
    <property type="term" value="C:DNA-directed RNA polymerase complex"/>
    <property type="evidence" value="ECO:0007669"/>
    <property type="project" value="UniProtKB-KW"/>
</dbReference>
<reference evidence="2" key="1">
    <citation type="submission" date="2023-04" db="EMBL/GenBank/DDBJ databases">
        <title>Chromosome-level genome of Chaenocephalus aceratus.</title>
        <authorList>
            <person name="Park H."/>
        </authorList>
    </citation>
    <scope>NUCLEOTIDE SEQUENCE</scope>
    <source>
        <strain evidence="2">DE</strain>
        <tissue evidence="2">Muscle</tissue>
    </source>
</reference>
<evidence type="ECO:0000313" key="3">
    <source>
        <dbReference type="Proteomes" id="UP001228049"/>
    </source>
</evidence>
<feature type="region of interest" description="Disordered" evidence="1">
    <location>
        <begin position="29"/>
        <end position="52"/>
    </location>
</feature>
<evidence type="ECO:0000256" key="1">
    <source>
        <dbReference type="SAM" id="MobiDB-lite"/>
    </source>
</evidence>
<name>A0AAD9BPU5_DISEL</name>
<keyword evidence="3" id="KW-1185">Reference proteome</keyword>
<dbReference type="EMBL" id="JASDAP010000020">
    <property type="protein sequence ID" value="KAK1886787.1"/>
    <property type="molecule type" value="Genomic_DNA"/>
</dbReference>
<protein>
    <submittedName>
        <fullName evidence="2">DNA-directed RNA polymerase subunit beta</fullName>
    </submittedName>
</protein>
<comment type="caution">
    <text evidence="2">The sequence shown here is derived from an EMBL/GenBank/DDBJ whole genome shotgun (WGS) entry which is preliminary data.</text>
</comment>
<gene>
    <name evidence="2" type="ORF">KUDE01_030502</name>
</gene>
<sequence length="85" mass="9407">MHTHTVDSRDFGGRLLCCQCRDLSIASASHGHHQPERAGLTGSTERQQRQPVSVMRKASGFVVKTLYETYCEGFADGLRTGVRRG</sequence>
<feature type="compositionally biased region" description="Polar residues" evidence="1">
    <location>
        <begin position="41"/>
        <end position="51"/>
    </location>
</feature>
<evidence type="ECO:0000313" key="2">
    <source>
        <dbReference type="EMBL" id="KAK1886787.1"/>
    </source>
</evidence>
<accession>A0AAD9BPU5</accession>
<keyword evidence="2" id="KW-0240">DNA-directed RNA polymerase</keyword>